<dbReference type="Proteomes" id="UP000031408">
    <property type="component" value="Unassembled WGS sequence"/>
</dbReference>
<gene>
    <name evidence="1" type="ORF">OI18_09695</name>
</gene>
<proteinExistence type="predicted"/>
<name>A0A0C1LHE4_9BACT</name>
<organism evidence="1 2">
    <name type="scientific">Flavihumibacter solisilvae</name>
    <dbReference type="NCBI Taxonomy" id="1349421"/>
    <lineage>
        <taxon>Bacteria</taxon>
        <taxon>Pseudomonadati</taxon>
        <taxon>Bacteroidota</taxon>
        <taxon>Chitinophagia</taxon>
        <taxon>Chitinophagales</taxon>
        <taxon>Chitinophagaceae</taxon>
        <taxon>Flavihumibacter</taxon>
    </lineage>
</organism>
<dbReference type="EMBL" id="JSVC01000010">
    <property type="protein sequence ID" value="KIC94743.1"/>
    <property type="molecule type" value="Genomic_DNA"/>
</dbReference>
<comment type="caution">
    <text evidence="1">The sequence shown here is derived from an EMBL/GenBank/DDBJ whole genome shotgun (WGS) entry which is preliminary data.</text>
</comment>
<dbReference type="AlphaFoldDB" id="A0A0C1LHE4"/>
<evidence type="ECO:0000313" key="1">
    <source>
        <dbReference type="EMBL" id="KIC94743.1"/>
    </source>
</evidence>
<evidence type="ECO:0008006" key="3">
    <source>
        <dbReference type="Google" id="ProtNLM"/>
    </source>
</evidence>
<evidence type="ECO:0000313" key="2">
    <source>
        <dbReference type="Proteomes" id="UP000031408"/>
    </source>
</evidence>
<reference evidence="1 2" key="1">
    <citation type="submission" date="2014-11" db="EMBL/GenBank/DDBJ databases">
        <title>Genome sequence of Flavihumibacter solisilvae 3-3.</title>
        <authorList>
            <person name="Zhou G."/>
            <person name="Li M."/>
            <person name="Wang G."/>
        </authorList>
    </citation>
    <scope>NUCLEOTIDE SEQUENCE [LARGE SCALE GENOMIC DNA]</scope>
    <source>
        <strain evidence="1 2">3-3</strain>
    </source>
</reference>
<protein>
    <recommendedName>
        <fullName evidence="3">GAF domain-containing protein</fullName>
    </recommendedName>
</protein>
<sequence length="823" mass="94541">MNQSIFHLFICGITKLFLPLFIAAEAAENNYIMERNLSGGGVLNSRLSFTPLIEAWKKSASEGRPGTRKLYQNLLDRIRNHPELLEPIDDPSVLDDNAEWVEMLMTTLFPVTFSDEEDLYAVGVPFSYKVIYSSSLFRQKFLDQNGELNYLPEQVVEQQLSDDKCSTAYKLILAKFYGQKVDGNVTSIIGIKNPVSGLVNYYEIDMDPTFIDVFALDALPHINNLNACCSLSDVMKIDSLRELLPLDRFRFEGITIVRIKDVTQREVISNIKNILLDNHSFDDSGLFTQLEQEMQTLIGMPNVKMGIIPFFKVNGHYVLEQYSQAKGRDVSENSKAVKQELLKWLLSLFKDSNDPVIYSNINSELLQKHPFLGQLPAEWNYSAILFPLKSNGELIGILSATHETPGMLKHRHITQIMPSIPLFILALEKAAEAMDNEVDKVIKRHFTAVQSSVEWKFTEAAMQYLVNKKQGIKAKIDPIFFDHVFPLYGAIDIRNSSIERNNAIQLDLLDQLTNAGEIIRSAQQQTTMPLLQEVAYRIDKYLFNVSNILFSGDEIMIDNFLKNEVIELFEHLRIVVPSVSREIDEYFNHIDSRIRLRVDHRHDFEESIMLINQELARFIDQEQEVAQRIYPHYFERFVTDGVDFNMYIGQSISPDKPFDTFYLKNLKMWQLTTLAKAAHMVQQLQGRLSTRLQTTQLILAHSIPISISFRTAERKFDVDGAYNIRYEIIKKRIDKVHVKGSHERLTQPGKLAIVFSQSKEAAEYLDYIEFLQNQKLLLHDLEQLELEELQGVIGLKALRVGINMEVASEKQEPKIKPQIIEAK</sequence>
<accession>A0A0C1LHE4</accession>
<keyword evidence="2" id="KW-1185">Reference proteome</keyword>
<dbReference type="STRING" id="1349421.OI18_09695"/>